<dbReference type="OrthoDB" id="630188at2759"/>
<protein>
    <recommendedName>
        <fullName evidence="2">Trichome birefringence-like C-terminal domain-containing protein</fullName>
    </recommendedName>
</protein>
<comment type="caution">
    <text evidence="3">The sequence shown here is derived from an EMBL/GenBank/DDBJ whole genome shotgun (WGS) entry which is preliminary data.</text>
</comment>
<gene>
    <name evidence="3" type="ORF">J1N35_005987</name>
</gene>
<reference evidence="3 4" key="1">
    <citation type="journal article" date="2021" name="Plant Biotechnol. J.">
        <title>Multi-omics assisted identification of the key and species-specific regulatory components of drought-tolerant mechanisms in Gossypium stocksii.</title>
        <authorList>
            <person name="Yu D."/>
            <person name="Ke L."/>
            <person name="Zhang D."/>
            <person name="Wu Y."/>
            <person name="Sun Y."/>
            <person name="Mei J."/>
            <person name="Sun J."/>
            <person name="Sun Y."/>
        </authorList>
    </citation>
    <scope>NUCLEOTIDE SEQUENCE [LARGE SCALE GENOMIC DNA]</scope>
    <source>
        <strain evidence="4">cv. E1</strain>
        <tissue evidence="3">Leaf</tissue>
    </source>
</reference>
<sequence length="170" mass="19470">MVAGQLIVMVASWKILDIKRVIELMLIFRKALGKRLQASMIYSSLTQDTGGGLLQNLTQSSHPCFSLKRIRFVEKTMQPSAIKLFRTQSPRHFEGGDWDQGGSCQRLQPLSPKEVEELLIDEKCYKCGSTPCKSTAVQVSQGIKFPHLRYYPHERVQSRCPSFHNWRKET</sequence>
<comment type="similarity">
    <text evidence="1">Belongs to the PC-esterase family. TBL subfamily.</text>
</comment>
<dbReference type="AlphaFoldDB" id="A0A9D3WFM8"/>
<dbReference type="EMBL" id="JAIQCV010000002">
    <property type="protein sequence ID" value="KAH1122827.1"/>
    <property type="molecule type" value="Genomic_DNA"/>
</dbReference>
<name>A0A9D3WFM8_9ROSI</name>
<evidence type="ECO:0000313" key="3">
    <source>
        <dbReference type="EMBL" id="KAH1122827.1"/>
    </source>
</evidence>
<proteinExistence type="inferred from homology"/>
<dbReference type="Pfam" id="PF13839">
    <property type="entry name" value="PC-Esterase"/>
    <property type="match status" value="1"/>
</dbReference>
<evidence type="ECO:0000259" key="2">
    <source>
        <dbReference type="Pfam" id="PF13839"/>
    </source>
</evidence>
<feature type="domain" description="Trichome birefringence-like C-terminal" evidence="2">
    <location>
        <begin position="70"/>
        <end position="126"/>
    </location>
</feature>
<evidence type="ECO:0000313" key="4">
    <source>
        <dbReference type="Proteomes" id="UP000828251"/>
    </source>
</evidence>
<accession>A0A9D3WFM8</accession>
<evidence type="ECO:0000256" key="1">
    <source>
        <dbReference type="ARBA" id="ARBA00007727"/>
    </source>
</evidence>
<keyword evidence="4" id="KW-1185">Reference proteome</keyword>
<dbReference type="Proteomes" id="UP000828251">
    <property type="component" value="Unassembled WGS sequence"/>
</dbReference>
<dbReference type="GO" id="GO:0016740">
    <property type="term" value="F:transferase activity"/>
    <property type="evidence" value="ECO:0007669"/>
    <property type="project" value="InterPro"/>
</dbReference>
<organism evidence="3 4">
    <name type="scientific">Gossypium stocksii</name>
    <dbReference type="NCBI Taxonomy" id="47602"/>
    <lineage>
        <taxon>Eukaryota</taxon>
        <taxon>Viridiplantae</taxon>
        <taxon>Streptophyta</taxon>
        <taxon>Embryophyta</taxon>
        <taxon>Tracheophyta</taxon>
        <taxon>Spermatophyta</taxon>
        <taxon>Magnoliopsida</taxon>
        <taxon>eudicotyledons</taxon>
        <taxon>Gunneridae</taxon>
        <taxon>Pentapetalae</taxon>
        <taxon>rosids</taxon>
        <taxon>malvids</taxon>
        <taxon>Malvales</taxon>
        <taxon>Malvaceae</taxon>
        <taxon>Malvoideae</taxon>
        <taxon>Gossypium</taxon>
    </lineage>
</organism>
<dbReference type="InterPro" id="IPR026057">
    <property type="entry name" value="TBL_C"/>
</dbReference>